<dbReference type="InterPro" id="IPR022346">
    <property type="entry name" value="T2SS_GspH"/>
</dbReference>
<protein>
    <recommendedName>
        <fullName evidence="2">Type II secretion system protein H</fullName>
    </recommendedName>
    <alternativeName>
        <fullName evidence="10">General secretion pathway protein H</fullName>
    </alternativeName>
</protein>
<keyword evidence="6 11" id="KW-0812">Transmembrane</keyword>
<dbReference type="GO" id="GO:0015627">
    <property type="term" value="C:type II protein secretion system complex"/>
    <property type="evidence" value="ECO:0007669"/>
    <property type="project" value="InterPro"/>
</dbReference>
<evidence type="ECO:0000256" key="10">
    <source>
        <dbReference type="ARBA" id="ARBA00030775"/>
    </source>
</evidence>
<evidence type="ECO:0000256" key="1">
    <source>
        <dbReference type="ARBA" id="ARBA00004377"/>
    </source>
</evidence>
<evidence type="ECO:0000259" key="12">
    <source>
        <dbReference type="Pfam" id="PF12019"/>
    </source>
</evidence>
<dbReference type="InterPro" id="IPR045584">
    <property type="entry name" value="Pilin-like"/>
</dbReference>
<evidence type="ECO:0000256" key="2">
    <source>
        <dbReference type="ARBA" id="ARBA00021549"/>
    </source>
</evidence>
<reference evidence="13 14" key="1">
    <citation type="submission" date="2020-06" db="EMBL/GenBank/DDBJ databases">
        <title>Halomonas sp. QX-1 draft genome sequence.</title>
        <authorList>
            <person name="Qiu X."/>
        </authorList>
    </citation>
    <scope>NUCLEOTIDE SEQUENCE [LARGE SCALE GENOMIC DNA]</scope>
    <source>
        <strain evidence="13 14">QX-1</strain>
    </source>
</reference>
<evidence type="ECO:0000313" key="13">
    <source>
        <dbReference type="EMBL" id="NVF16194.1"/>
    </source>
</evidence>
<keyword evidence="14" id="KW-1185">Reference proteome</keyword>
<evidence type="ECO:0000313" key="14">
    <source>
        <dbReference type="Proteomes" id="UP000589984"/>
    </source>
</evidence>
<dbReference type="NCBIfam" id="TIGR02532">
    <property type="entry name" value="IV_pilin_GFxxxE"/>
    <property type="match status" value="1"/>
</dbReference>
<keyword evidence="5" id="KW-0997">Cell inner membrane</keyword>
<evidence type="ECO:0000256" key="7">
    <source>
        <dbReference type="ARBA" id="ARBA00022989"/>
    </source>
</evidence>
<comment type="caution">
    <text evidence="13">The sequence shown here is derived from an EMBL/GenBank/DDBJ whole genome shotgun (WGS) entry which is preliminary data.</text>
</comment>
<keyword evidence="3" id="KW-1003">Cell membrane</keyword>
<dbReference type="GO" id="GO:0015628">
    <property type="term" value="P:protein secretion by the type II secretion system"/>
    <property type="evidence" value="ECO:0007669"/>
    <property type="project" value="InterPro"/>
</dbReference>
<dbReference type="PROSITE" id="PS00409">
    <property type="entry name" value="PROKAR_NTER_METHYL"/>
    <property type="match status" value="1"/>
</dbReference>
<evidence type="ECO:0000256" key="4">
    <source>
        <dbReference type="ARBA" id="ARBA00022481"/>
    </source>
</evidence>
<keyword evidence="7 11" id="KW-1133">Transmembrane helix</keyword>
<evidence type="ECO:0000256" key="9">
    <source>
        <dbReference type="ARBA" id="ARBA00025772"/>
    </source>
</evidence>
<dbReference type="Pfam" id="PF07963">
    <property type="entry name" value="N_methyl"/>
    <property type="match status" value="1"/>
</dbReference>
<evidence type="ECO:0000256" key="3">
    <source>
        <dbReference type="ARBA" id="ARBA00022475"/>
    </source>
</evidence>
<dbReference type="Gene3D" id="3.55.40.10">
    <property type="entry name" value="minor pseudopilin epsh domain"/>
    <property type="match status" value="1"/>
</dbReference>
<accession>A0A7Y6RGL7</accession>
<evidence type="ECO:0000256" key="6">
    <source>
        <dbReference type="ARBA" id="ARBA00022692"/>
    </source>
</evidence>
<keyword evidence="4" id="KW-0488">Methylation</keyword>
<organism evidence="13 14">
    <name type="scientific">Vreelandella maris</name>
    <dbReference type="NCBI Taxonomy" id="2729617"/>
    <lineage>
        <taxon>Bacteria</taxon>
        <taxon>Pseudomonadati</taxon>
        <taxon>Pseudomonadota</taxon>
        <taxon>Gammaproteobacteria</taxon>
        <taxon>Oceanospirillales</taxon>
        <taxon>Halomonadaceae</taxon>
        <taxon>Vreelandella</taxon>
    </lineage>
</organism>
<dbReference type="SUPFAM" id="SSF54523">
    <property type="entry name" value="Pili subunits"/>
    <property type="match status" value="1"/>
</dbReference>
<dbReference type="GO" id="GO:0005886">
    <property type="term" value="C:plasma membrane"/>
    <property type="evidence" value="ECO:0007669"/>
    <property type="project" value="UniProtKB-SubCell"/>
</dbReference>
<dbReference type="AlphaFoldDB" id="A0A7Y6RGL7"/>
<dbReference type="RefSeq" id="WP_176304779.1">
    <property type="nucleotide sequence ID" value="NZ_JABWCV010000030.1"/>
</dbReference>
<gene>
    <name evidence="13" type="ORF">HUO07_18800</name>
</gene>
<evidence type="ECO:0000256" key="11">
    <source>
        <dbReference type="SAM" id="Phobius"/>
    </source>
</evidence>
<evidence type="ECO:0000256" key="8">
    <source>
        <dbReference type="ARBA" id="ARBA00023136"/>
    </source>
</evidence>
<dbReference type="InterPro" id="IPR012902">
    <property type="entry name" value="N_methyl_site"/>
</dbReference>
<evidence type="ECO:0000256" key="5">
    <source>
        <dbReference type="ARBA" id="ARBA00022519"/>
    </source>
</evidence>
<dbReference type="Proteomes" id="UP000589984">
    <property type="component" value="Unassembled WGS sequence"/>
</dbReference>
<name>A0A7Y6RGL7_9GAMM</name>
<keyword evidence="8 11" id="KW-0472">Membrane</keyword>
<dbReference type="Pfam" id="PF12019">
    <property type="entry name" value="GspH"/>
    <property type="match status" value="1"/>
</dbReference>
<feature type="transmembrane region" description="Helical" evidence="11">
    <location>
        <begin position="16"/>
        <end position="36"/>
    </location>
</feature>
<feature type="domain" description="General secretion pathway GspH" evidence="12">
    <location>
        <begin position="52"/>
        <end position="167"/>
    </location>
</feature>
<sequence length="178" mass="19447">MNDGHNGTRTLPESGFTLLELLITLLLVGIMTAWGLPNFQALGERTAQTSEINRLQSAFSLARNTAISQRRQITLCPATEDRTACSSEWGGELMIVKGDQTDNVQADDILRVMPAERGTQVTYSRGWSRIRYSSLGYTSGYNGSFAICSGNGAKESQGKKLVLSQLGRLRIDEAPIDC</sequence>
<proteinExistence type="inferred from homology"/>
<comment type="similarity">
    <text evidence="9">Belongs to the GSP H family.</text>
</comment>
<comment type="subcellular location">
    <subcellularLocation>
        <location evidence="1">Cell inner membrane</location>
        <topology evidence="1">Single-pass membrane protein</topology>
    </subcellularLocation>
</comment>
<dbReference type="EMBL" id="JABWCV010000030">
    <property type="protein sequence ID" value="NVF16194.1"/>
    <property type="molecule type" value="Genomic_DNA"/>
</dbReference>